<accession>A0AA96J7K0</accession>
<feature type="signal peptide" evidence="1">
    <location>
        <begin position="1"/>
        <end position="21"/>
    </location>
</feature>
<dbReference type="AlphaFoldDB" id="A0AA96J7K0"/>
<evidence type="ECO:0000313" key="2">
    <source>
        <dbReference type="EMBL" id="WNM18404.1"/>
    </source>
</evidence>
<evidence type="ECO:0000256" key="1">
    <source>
        <dbReference type="SAM" id="SignalP"/>
    </source>
</evidence>
<dbReference type="KEGG" id="fcj:RN605_03610"/>
<evidence type="ECO:0000313" key="3">
    <source>
        <dbReference type="EMBL" id="WNM22455.1"/>
    </source>
</evidence>
<keyword evidence="1" id="KW-0732">Signal</keyword>
<organism evidence="2">
    <name type="scientific">Flavobacterium capsici</name>
    <dbReference type="NCBI Taxonomy" id="3075618"/>
    <lineage>
        <taxon>Bacteria</taxon>
        <taxon>Pseudomonadati</taxon>
        <taxon>Bacteroidota</taxon>
        <taxon>Flavobacteriia</taxon>
        <taxon>Flavobacteriales</taxon>
        <taxon>Flavobacteriaceae</taxon>
        <taxon>Flavobacterium</taxon>
    </lineage>
</organism>
<name>A0AA96J7K0_9FLAO</name>
<dbReference type="Proteomes" id="UP001304515">
    <property type="component" value="Chromosome"/>
</dbReference>
<gene>
    <name evidence="3" type="ORF">RN605_03610</name>
    <name evidence="2" type="ORF">RN608_10310</name>
</gene>
<proteinExistence type="predicted"/>
<dbReference type="PROSITE" id="PS51257">
    <property type="entry name" value="PROKAR_LIPOPROTEIN"/>
    <property type="match status" value="1"/>
</dbReference>
<sequence length="265" mass="31531">MIKLVSLFLILFLVACSPAKIKDFDKDYTQSLVGKLKSMEIKNYEYKYINKDTILLVKTTVLDFDTNNNVIHEKIVTEDKVNENNYIYVNNQLIEKIPLNEKNNSKTTYKYDENNNLIEEKSFDDKQTFLVKTKKFDKYHNPIEEQLTYFGKNKTLTKTEYDYKKRSFISRKSFDTIISTTVETKKLFNKKGYIIKSPTFDKNYFTFEIDKKGNLTKKTYYKNDNSIIETVTYNNVYDKKGNIIVRNRFLDGKQIDKTTYNITYY</sequence>
<dbReference type="EMBL" id="CP134878">
    <property type="protein sequence ID" value="WNM18404.1"/>
    <property type="molecule type" value="Genomic_DNA"/>
</dbReference>
<reference evidence="2 4" key="1">
    <citation type="submission" date="2023-09" db="EMBL/GenBank/DDBJ databases">
        <title>Flavobacterium sp. a novel bacteria isolate from Pepper rhizosphere.</title>
        <authorList>
            <person name="Peng Y."/>
            <person name="Lee J."/>
        </authorList>
    </citation>
    <scope>NUCLEOTIDE SEQUENCE</scope>
    <source>
        <strain evidence="2">PMR2A8</strain>
        <strain evidence="3 4">PMTSA4</strain>
    </source>
</reference>
<evidence type="ECO:0008006" key="5">
    <source>
        <dbReference type="Google" id="ProtNLM"/>
    </source>
</evidence>
<evidence type="ECO:0000313" key="4">
    <source>
        <dbReference type="Proteomes" id="UP001304515"/>
    </source>
</evidence>
<dbReference type="RefSeq" id="WP_313322297.1">
    <property type="nucleotide sequence ID" value="NZ_CP134878.1"/>
</dbReference>
<protein>
    <recommendedName>
        <fullName evidence="5">YD repeat-containing protein</fullName>
    </recommendedName>
</protein>
<accession>A0AA96J5H1</accession>
<feature type="chain" id="PRO_5044705445" description="YD repeat-containing protein" evidence="1">
    <location>
        <begin position="22"/>
        <end position="265"/>
    </location>
</feature>
<keyword evidence="4" id="KW-1185">Reference proteome</keyword>
<dbReference type="EMBL" id="CP134890">
    <property type="protein sequence ID" value="WNM22455.1"/>
    <property type="molecule type" value="Genomic_DNA"/>
</dbReference>